<proteinExistence type="predicted"/>
<dbReference type="RefSeq" id="WP_348264243.1">
    <property type="nucleotide sequence ID" value="NZ_CP121196.1"/>
</dbReference>
<dbReference type="EMBL" id="CP121196">
    <property type="protein sequence ID" value="XBH19027.1"/>
    <property type="molecule type" value="Genomic_DNA"/>
</dbReference>
<evidence type="ECO:0000256" key="1">
    <source>
        <dbReference type="SAM" id="Phobius"/>
    </source>
</evidence>
<sequence>MPVLQKLLRNMFGYAAIISAGVFATMVPVLLRSPFPHATARFNADPYGLLLIFMRELIMLAPPFVTIVNAVAWLTLRKGSRSARPWAIAASISFLVLSAPFLVAGVVILQYHLTGFVGFAGVLILFLILSAVGIAGVAAFAKRDAMSVSCISRPTVASNTRSVGTLASAA</sequence>
<keyword evidence="1" id="KW-1133">Transmembrane helix</keyword>
<feature type="transmembrane region" description="Helical" evidence="1">
    <location>
        <begin position="51"/>
        <end position="74"/>
    </location>
</feature>
<accession>A0AAU7DLK5</accession>
<dbReference type="AlphaFoldDB" id="A0AAU7DLK5"/>
<evidence type="ECO:0000313" key="2">
    <source>
        <dbReference type="EMBL" id="XBH19027.1"/>
    </source>
</evidence>
<keyword evidence="1" id="KW-0812">Transmembrane</keyword>
<gene>
    <name evidence="2" type="ORF">P8935_06845</name>
</gene>
<feature type="transmembrane region" description="Helical" evidence="1">
    <location>
        <begin position="117"/>
        <end position="141"/>
    </location>
</feature>
<name>A0AAU7DLK5_9BACT</name>
<keyword evidence="1" id="KW-0472">Membrane</keyword>
<protein>
    <submittedName>
        <fullName evidence="2">Uncharacterized protein</fullName>
    </submittedName>
</protein>
<reference evidence="2" key="1">
    <citation type="submission" date="2023-03" db="EMBL/GenBank/DDBJ databases">
        <title>Edaphobacter sp.</title>
        <authorList>
            <person name="Huber K.J."/>
            <person name="Papendorf J."/>
            <person name="Pilke C."/>
            <person name="Bunk B."/>
            <person name="Sproeer C."/>
            <person name="Pester M."/>
        </authorList>
    </citation>
    <scope>NUCLEOTIDE SEQUENCE</scope>
    <source>
        <strain evidence="2">DSM 110680</strain>
    </source>
</reference>
<organism evidence="2">
    <name type="scientific">Telmatobacter sp. DSM 110680</name>
    <dbReference type="NCBI Taxonomy" id="3036704"/>
    <lineage>
        <taxon>Bacteria</taxon>
        <taxon>Pseudomonadati</taxon>
        <taxon>Acidobacteriota</taxon>
        <taxon>Terriglobia</taxon>
        <taxon>Terriglobales</taxon>
        <taxon>Acidobacteriaceae</taxon>
        <taxon>Telmatobacter</taxon>
    </lineage>
</organism>
<feature type="transmembrane region" description="Helical" evidence="1">
    <location>
        <begin position="12"/>
        <end position="31"/>
    </location>
</feature>
<feature type="transmembrane region" description="Helical" evidence="1">
    <location>
        <begin position="86"/>
        <end position="111"/>
    </location>
</feature>